<organism evidence="3 4">
    <name type="scientific">Caenorhabditis tropicalis</name>
    <dbReference type="NCBI Taxonomy" id="1561998"/>
    <lineage>
        <taxon>Eukaryota</taxon>
        <taxon>Metazoa</taxon>
        <taxon>Ecdysozoa</taxon>
        <taxon>Nematoda</taxon>
        <taxon>Chromadorea</taxon>
        <taxon>Rhabditida</taxon>
        <taxon>Rhabditina</taxon>
        <taxon>Rhabditomorpha</taxon>
        <taxon>Rhabditoidea</taxon>
        <taxon>Rhabditidae</taxon>
        <taxon>Peloderinae</taxon>
        <taxon>Caenorhabditis</taxon>
    </lineage>
</organism>
<evidence type="ECO:0000313" key="3">
    <source>
        <dbReference type="Proteomes" id="UP000095282"/>
    </source>
</evidence>
<keyword evidence="2" id="KW-1133">Transmembrane helix</keyword>
<keyword evidence="2" id="KW-0472">Membrane</keyword>
<accession>A0A1I7TCB6</accession>
<evidence type="ECO:0000256" key="1">
    <source>
        <dbReference type="SAM" id="MobiDB-lite"/>
    </source>
</evidence>
<reference evidence="4" key="1">
    <citation type="submission" date="2016-11" db="UniProtKB">
        <authorList>
            <consortium name="WormBaseParasite"/>
        </authorList>
    </citation>
    <scope>IDENTIFICATION</scope>
</reference>
<protein>
    <submittedName>
        <fullName evidence="4">Membrane protein ORF59</fullName>
    </submittedName>
</protein>
<evidence type="ECO:0000256" key="2">
    <source>
        <dbReference type="SAM" id="Phobius"/>
    </source>
</evidence>
<dbReference type="Proteomes" id="UP000095282">
    <property type="component" value="Unplaced"/>
</dbReference>
<feature type="transmembrane region" description="Helical" evidence="2">
    <location>
        <begin position="36"/>
        <end position="57"/>
    </location>
</feature>
<feature type="compositionally biased region" description="Low complexity" evidence="1">
    <location>
        <begin position="17"/>
        <end position="29"/>
    </location>
</feature>
<evidence type="ECO:0000313" key="4">
    <source>
        <dbReference type="WBParaSite" id="Csp11.Scaffold58.g347.t1"/>
    </source>
</evidence>
<keyword evidence="3" id="KW-1185">Reference proteome</keyword>
<proteinExistence type="predicted"/>
<feature type="region of interest" description="Disordered" evidence="1">
    <location>
        <begin position="1"/>
        <end position="29"/>
    </location>
</feature>
<name>A0A1I7TCB6_9PELO</name>
<keyword evidence="2" id="KW-0812">Transmembrane</keyword>
<sequence length="114" mass="12677">MPVRTVELDSGTLDENSTTSSAKTNTSDTSTWNTKLVILICFMAVSALLLVLYYFVFSNRIQCCLGKQRRSRLRTMRYVVEPDQAANNGGEIAGNRDEFVEVALSSEENTSSKN</sequence>
<dbReference type="WBParaSite" id="Csp11.Scaffold58.g347.t1">
    <property type="protein sequence ID" value="Csp11.Scaffold58.g347.t1"/>
    <property type="gene ID" value="Csp11.Scaffold58.g347"/>
</dbReference>
<dbReference type="AlphaFoldDB" id="A0A1I7TCB6"/>